<feature type="transmembrane region" description="Helical" evidence="2">
    <location>
        <begin position="21"/>
        <end position="42"/>
    </location>
</feature>
<keyword evidence="2" id="KW-0472">Membrane</keyword>
<evidence type="ECO:0000313" key="3">
    <source>
        <dbReference type="EMBL" id="RJO69208.1"/>
    </source>
</evidence>
<dbReference type="RefSeq" id="WP_120044790.1">
    <property type="nucleotide sequence ID" value="NZ_QZFU01000045.1"/>
</dbReference>
<name>A0A3A4K7Q2_9NOCA</name>
<feature type="compositionally biased region" description="Basic and acidic residues" evidence="1">
    <location>
        <begin position="184"/>
        <end position="194"/>
    </location>
</feature>
<feature type="region of interest" description="Disordered" evidence="1">
    <location>
        <begin position="172"/>
        <end position="194"/>
    </location>
</feature>
<feature type="transmembrane region" description="Helical" evidence="2">
    <location>
        <begin position="62"/>
        <end position="87"/>
    </location>
</feature>
<sequence>MTGSEGHTEHKPFWSRWRTRVIGALAAIAVLIGAYFILAAFIPRWWAQRVGSMVDKSFSKGILLGLGYGALGTLIPLLLILFAVFVWRRRAGKVLAGASGVLAVLTAVPNLMTLTIVLGTGSGANAGRRILDVEAPAFRGAALVGAIVAAAVFVLLLVLLARRHWRGRKAVEQTGRIESNPASRETEATRREGM</sequence>
<comment type="caution">
    <text evidence="3">The sequence shown here is derived from an EMBL/GenBank/DDBJ whole genome shotgun (WGS) entry which is preliminary data.</text>
</comment>
<dbReference type="OrthoDB" id="4376806at2"/>
<dbReference type="EMBL" id="QZFU01000045">
    <property type="protein sequence ID" value="RJO69208.1"/>
    <property type="molecule type" value="Genomic_DNA"/>
</dbReference>
<keyword evidence="2" id="KW-0812">Transmembrane</keyword>
<feature type="transmembrane region" description="Helical" evidence="2">
    <location>
        <begin position="138"/>
        <end position="160"/>
    </location>
</feature>
<proteinExistence type="predicted"/>
<evidence type="ECO:0000313" key="4">
    <source>
        <dbReference type="Proteomes" id="UP000266677"/>
    </source>
</evidence>
<feature type="transmembrane region" description="Helical" evidence="2">
    <location>
        <begin position="94"/>
        <end position="118"/>
    </location>
</feature>
<evidence type="ECO:0000256" key="2">
    <source>
        <dbReference type="SAM" id="Phobius"/>
    </source>
</evidence>
<gene>
    <name evidence="3" type="ORF">D5S18_31630</name>
</gene>
<dbReference type="AlphaFoldDB" id="A0A3A4K7Q2"/>
<accession>A0A3A4K7Q2</accession>
<reference evidence="3 4" key="1">
    <citation type="submission" date="2018-09" db="EMBL/GenBank/DDBJ databases">
        <title>YIM PH21274 draft genome.</title>
        <authorList>
            <person name="Miao C."/>
        </authorList>
    </citation>
    <scope>NUCLEOTIDE SEQUENCE [LARGE SCALE GENOMIC DNA]</scope>
    <source>
        <strain evidence="3 4">YIM PH 21724</strain>
    </source>
</reference>
<dbReference type="Proteomes" id="UP000266677">
    <property type="component" value="Unassembled WGS sequence"/>
</dbReference>
<keyword evidence="4" id="KW-1185">Reference proteome</keyword>
<protein>
    <submittedName>
        <fullName evidence="3">Permease</fullName>
    </submittedName>
</protein>
<keyword evidence="2" id="KW-1133">Transmembrane helix</keyword>
<evidence type="ECO:0000256" key="1">
    <source>
        <dbReference type="SAM" id="MobiDB-lite"/>
    </source>
</evidence>
<organism evidence="3 4">
    <name type="scientific">Nocardia panacis</name>
    <dbReference type="NCBI Taxonomy" id="2340916"/>
    <lineage>
        <taxon>Bacteria</taxon>
        <taxon>Bacillati</taxon>
        <taxon>Actinomycetota</taxon>
        <taxon>Actinomycetes</taxon>
        <taxon>Mycobacteriales</taxon>
        <taxon>Nocardiaceae</taxon>
        <taxon>Nocardia</taxon>
    </lineage>
</organism>